<dbReference type="AlphaFoldDB" id="A0A239YUT0"/>
<evidence type="ECO:0000313" key="8">
    <source>
        <dbReference type="EMBL" id="SNV62517.1"/>
    </source>
</evidence>
<feature type="transmembrane region" description="Helical" evidence="7">
    <location>
        <begin position="61"/>
        <end position="93"/>
    </location>
</feature>
<dbReference type="OrthoDB" id="1653617at2"/>
<keyword evidence="4 7" id="KW-0812">Transmembrane</keyword>
<evidence type="ECO:0000256" key="3">
    <source>
        <dbReference type="ARBA" id="ARBA00022475"/>
    </source>
</evidence>
<feature type="transmembrane region" description="Helical" evidence="7">
    <location>
        <begin position="12"/>
        <end position="41"/>
    </location>
</feature>
<keyword evidence="6 7" id="KW-0472">Membrane</keyword>
<name>A0A239YUT0_9STAP</name>
<protein>
    <submittedName>
        <fullName evidence="8">Membrane protein</fullName>
    </submittedName>
</protein>
<evidence type="ECO:0000256" key="2">
    <source>
        <dbReference type="ARBA" id="ARBA00006544"/>
    </source>
</evidence>
<sequence>MKFGARIFKTGIAIVLAIFLANLLPGSSMITTLAGVTAMVAMQPSVYRSFKTVVEQFQGNVIGALTAVAIFYIFGNHVVFIGLTAVIIISILYKFNLQHVSNLAVVTALIILGTHNGEFYMSAIYRFSLVMIGVLSAFIVNFAFLPPKFETKMYYNSLNISTDIFKWFRLVLNGTTEFHYVKQDLETIRTRIVKLEQFYLYYKEERAYTKKESFSQMRKKILFKEIITTTRRAFEVLRKMNRYENDILNLDDNFKVQMKFELDELMAHHEQILVRISQKAKHELTQVPDYLVEPFKEDLVEIFIKEITDNPNQNDYYIEHVMQVISAMLDYKASIQHLDRLSASFFKYHSDDSEIQIDQEDFDL</sequence>
<gene>
    <name evidence="8" type="ORF">SAMEA4384403_00834</name>
</gene>
<evidence type="ECO:0000313" key="9">
    <source>
        <dbReference type="Proteomes" id="UP000242084"/>
    </source>
</evidence>
<dbReference type="InterPro" id="IPR010343">
    <property type="entry name" value="ArAE_1"/>
</dbReference>
<feature type="transmembrane region" description="Helical" evidence="7">
    <location>
        <begin position="100"/>
        <end position="117"/>
    </location>
</feature>
<keyword evidence="5 7" id="KW-1133">Transmembrane helix</keyword>
<dbReference type="Pfam" id="PF06081">
    <property type="entry name" value="ArAE_1"/>
    <property type="match status" value="1"/>
</dbReference>
<evidence type="ECO:0000256" key="7">
    <source>
        <dbReference type="SAM" id="Phobius"/>
    </source>
</evidence>
<evidence type="ECO:0000256" key="6">
    <source>
        <dbReference type="ARBA" id="ARBA00023136"/>
    </source>
</evidence>
<evidence type="ECO:0000256" key="4">
    <source>
        <dbReference type="ARBA" id="ARBA00022692"/>
    </source>
</evidence>
<dbReference type="PANTHER" id="PTHR30509">
    <property type="entry name" value="P-HYDROXYBENZOIC ACID EFFLUX PUMP SUBUNIT-RELATED"/>
    <property type="match status" value="1"/>
</dbReference>
<organism evidence="8 9">
    <name type="scientific">Mammaliicoccus stepanovicii</name>
    <dbReference type="NCBI Taxonomy" id="643214"/>
    <lineage>
        <taxon>Bacteria</taxon>
        <taxon>Bacillati</taxon>
        <taxon>Bacillota</taxon>
        <taxon>Bacilli</taxon>
        <taxon>Bacillales</taxon>
        <taxon>Staphylococcaceae</taxon>
        <taxon>Mammaliicoccus</taxon>
    </lineage>
</organism>
<dbReference type="EMBL" id="LT906462">
    <property type="protein sequence ID" value="SNV62517.1"/>
    <property type="molecule type" value="Genomic_DNA"/>
</dbReference>
<evidence type="ECO:0000256" key="5">
    <source>
        <dbReference type="ARBA" id="ARBA00022989"/>
    </source>
</evidence>
<dbReference type="GO" id="GO:0005886">
    <property type="term" value="C:plasma membrane"/>
    <property type="evidence" value="ECO:0007669"/>
    <property type="project" value="UniProtKB-SubCell"/>
</dbReference>
<comment type="subcellular location">
    <subcellularLocation>
        <location evidence="1">Cell membrane</location>
        <topology evidence="1">Multi-pass membrane protein</topology>
    </subcellularLocation>
</comment>
<feature type="transmembrane region" description="Helical" evidence="7">
    <location>
        <begin position="123"/>
        <end position="145"/>
    </location>
</feature>
<keyword evidence="3" id="KW-1003">Cell membrane</keyword>
<dbReference type="PANTHER" id="PTHR30509:SF27">
    <property type="entry name" value="UPF0421 PROTEIN YGAE"/>
    <property type="match status" value="1"/>
</dbReference>
<evidence type="ECO:0000256" key="1">
    <source>
        <dbReference type="ARBA" id="ARBA00004651"/>
    </source>
</evidence>
<proteinExistence type="inferred from homology"/>
<comment type="similarity">
    <text evidence="2">Belongs to the UPF0421 family.</text>
</comment>
<keyword evidence="9" id="KW-1185">Reference proteome</keyword>
<dbReference type="RefSeq" id="WP_095087136.1">
    <property type="nucleotide sequence ID" value="NZ_BMDM01000006.1"/>
</dbReference>
<reference evidence="8 9" key="1">
    <citation type="submission" date="2017-06" db="EMBL/GenBank/DDBJ databases">
        <authorList>
            <consortium name="Pathogen Informatics"/>
        </authorList>
    </citation>
    <scope>NUCLEOTIDE SEQUENCE [LARGE SCALE GENOMIC DNA]</scope>
    <source>
        <strain evidence="8 9">NCTC13839</strain>
    </source>
</reference>
<dbReference type="Proteomes" id="UP000242084">
    <property type="component" value="Chromosome 1"/>
</dbReference>
<accession>A0A239YUT0</accession>
<dbReference type="KEGG" id="sste:SAMEA4384403_0834"/>